<sequence>MTALIPASPTSRRTVLRAGAAAVLVGGLGTTVALRGAGSASAAAAGTYTVGSTPVALNTPSDPAVGRITPAADAATRGMFGAQVPWPVIPIHVAVGRNGHLTSWGTPVDTAAQGGTAYDDWDVAGGFARAAHTQTASMHDYNSFCNGPAVLPDGRFLVVGGNSSSMTMLYDPVTHEQTMGQNVRYQRWYATSLRLPDGRVLVLGGGNYYNTGAYRNPQDDSGVATVPEIGTGTGAWTSLTGAASTMAFGAEDNRWWYPRAFNGPRGTVVGTSGDQVWNLSVGGTGTIRKIGTLPFNPRVSGSQVMYAPGKILVSGGGQPFNEDGTTATAAAAVVDVNGTTAQITSTSPMADNRNWHNLTVLPNGDVLASGGTRVGTAGGDANSVKRAEIWNPASGTWRPAAAAARTRTYHSTALLMPSGAVFTGGGGVPGPEDNLNAELFYPPYLFTRAADGSTTWASRPVLTSIAGSATHGGTITLSLADTRTVGAASLISAGCVTHSENTDQRRVPLTVRQNGSTVSATLPSSVDVLPPGDYLLTVVDAAGVPSAAQVLTIRRGAPGLVTVGSATQVVGNGDPVTDPTGTVPLTVDTAVGLEAVNFAGYRVMHENFAVFLRQAGTGSPYGTRTDTSWAVRPGLADTAGVSFEAVTWPGYYLAAPAGGGAAGLVENDGTKGFAARATFVAVTGATGQGTTLQVWGDRTLQLRHQNFQVFAQKADTSDLGRADSTFTVRGGLVPAPALPPTPGRSLGFEALNFPGYRVMHENFAVYLRQAGTGSAAVVKTDTSWIARPGLADRAGVSFEASTWPGYYLTAPAGGGALGLVRNDGSAGLAGRATFAVVAGAAGQGSSFQVWSDRTLQVRHQNFQVVAQKADGSDLGRADSSFVLRSGLYPTPTV</sequence>
<dbReference type="InterPro" id="IPR014756">
    <property type="entry name" value="Ig_E-set"/>
</dbReference>
<feature type="domain" description="Alpha-L-arabinofuranosidase B arabinose-binding" evidence="1">
    <location>
        <begin position="593"/>
        <end position="728"/>
    </location>
</feature>
<dbReference type="EMBL" id="JBFNQN010000008">
    <property type="protein sequence ID" value="MEW9265686.1"/>
    <property type="molecule type" value="Genomic_DNA"/>
</dbReference>
<dbReference type="InterPro" id="IPR006311">
    <property type="entry name" value="TAT_signal"/>
</dbReference>
<dbReference type="PROSITE" id="PS51318">
    <property type="entry name" value="TAT"/>
    <property type="match status" value="1"/>
</dbReference>
<protein>
    <submittedName>
        <fullName evidence="3">AbfB domain-containing protein</fullName>
    </submittedName>
</protein>
<evidence type="ECO:0000313" key="3">
    <source>
        <dbReference type="EMBL" id="MEW9265686.1"/>
    </source>
</evidence>
<evidence type="ECO:0000259" key="1">
    <source>
        <dbReference type="Pfam" id="PF05270"/>
    </source>
</evidence>
<dbReference type="Gene3D" id="2.60.40.10">
    <property type="entry name" value="Immunoglobulins"/>
    <property type="match status" value="1"/>
</dbReference>
<feature type="domain" description="Alpha-L-arabinofuranosidase B arabinose-binding" evidence="1">
    <location>
        <begin position="748"/>
        <end position="882"/>
    </location>
</feature>
<dbReference type="Pfam" id="PF09118">
    <property type="entry name" value="GO-like_E_set"/>
    <property type="match status" value="1"/>
</dbReference>
<keyword evidence="4" id="KW-1185">Reference proteome</keyword>
<reference evidence="3 4" key="1">
    <citation type="submission" date="2024-07" db="EMBL/GenBank/DDBJ databases">
        <authorList>
            <person name="Thanompreechachai J."/>
            <person name="Duangmal K."/>
        </authorList>
    </citation>
    <scope>NUCLEOTIDE SEQUENCE [LARGE SCALE GENOMIC DNA]</scope>
    <source>
        <strain evidence="3 4">KCTC 19886</strain>
    </source>
</reference>
<dbReference type="SUPFAM" id="SSF81296">
    <property type="entry name" value="E set domains"/>
    <property type="match status" value="1"/>
</dbReference>
<dbReference type="RefSeq" id="WP_367638815.1">
    <property type="nucleotide sequence ID" value="NZ_JBFNQN010000008.1"/>
</dbReference>
<feature type="domain" description="Galactose oxidase-like Early set" evidence="2">
    <location>
        <begin position="459"/>
        <end position="552"/>
    </location>
</feature>
<dbReference type="InterPro" id="IPR013783">
    <property type="entry name" value="Ig-like_fold"/>
</dbReference>
<dbReference type="InterPro" id="IPR037293">
    <property type="entry name" value="Gal_Oxidase_central_sf"/>
</dbReference>
<dbReference type="PANTHER" id="PTHR32208">
    <property type="entry name" value="SECRETED PROTEIN-RELATED"/>
    <property type="match status" value="1"/>
</dbReference>
<dbReference type="Proteomes" id="UP001555826">
    <property type="component" value="Unassembled WGS sequence"/>
</dbReference>
<dbReference type="InterPro" id="IPR036195">
    <property type="entry name" value="AbfB_ABD_sf"/>
</dbReference>
<evidence type="ECO:0000313" key="4">
    <source>
        <dbReference type="Proteomes" id="UP001555826"/>
    </source>
</evidence>
<dbReference type="InterPro" id="IPR007934">
    <property type="entry name" value="AbfB_ABD"/>
</dbReference>
<dbReference type="SUPFAM" id="SSF50965">
    <property type="entry name" value="Galactose oxidase, central domain"/>
    <property type="match status" value="1"/>
</dbReference>
<dbReference type="InterPro" id="IPR011043">
    <property type="entry name" value="Gal_Oxase/kelch_b-propeller"/>
</dbReference>
<organism evidence="3 4">
    <name type="scientific">Kineococcus endophyticus</name>
    <dbReference type="NCBI Taxonomy" id="1181883"/>
    <lineage>
        <taxon>Bacteria</taxon>
        <taxon>Bacillati</taxon>
        <taxon>Actinomycetota</taxon>
        <taxon>Actinomycetes</taxon>
        <taxon>Kineosporiales</taxon>
        <taxon>Kineosporiaceae</taxon>
        <taxon>Kineococcus</taxon>
    </lineage>
</organism>
<comment type="caution">
    <text evidence="3">The sequence shown here is derived from an EMBL/GenBank/DDBJ whole genome shotgun (WGS) entry which is preliminary data.</text>
</comment>
<dbReference type="Gene3D" id="2.80.10.50">
    <property type="match status" value="2"/>
</dbReference>
<dbReference type="SUPFAM" id="SSF110221">
    <property type="entry name" value="AbfB domain"/>
    <property type="match status" value="2"/>
</dbReference>
<dbReference type="PANTHER" id="PTHR32208:SF56">
    <property type="entry name" value="GALACTOSE OXIDASE-RELATED"/>
    <property type="match status" value="1"/>
</dbReference>
<proteinExistence type="predicted"/>
<name>A0ABV3P7T6_9ACTN</name>
<evidence type="ECO:0000259" key="2">
    <source>
        <dbReference type="Pfam" id="PF09118"/>
    </source>
</evidence>
<dbReference type="CDD" id="cd02851">
    <property type="entry name" value="E_set_GO_C"/>
    <property type="match status" value="1"/>
</dbReference>
<accession>A0ABV3P7T6</accession>
<dbReference type="Pfam" id="PF05270">
    <property type="entry name" value="AbfB"/>
    <property type="match status" value="2"/>
</dbReference>
<dbReference type="Gene3D" id="2.130.10.80">
    <property type="entry name" value="Galactose oxidase/kelch, beta-propeller"/>
    <property type="match status" value="1"/>
</dbReference>
<gene>
    <name evidence="3" type="ORF">AB1207_13090</name>
</gene>
<dbReference type="InterPro" id="IPR015202">
    <property type="entry name" value="GO-like_E_set"/>
</dbReference>